<dbReference type="PANTHER" id="PTHR21110">
    <property type="entry name" value="PHOSPHOPENTOMUTASE"/>
    <property type="match status" value="1"/>
</dbReference>
<evidence type="ECO:0000256" key="2">
    <source>
        <dbReference type="ARBA" id="ARBA00022723"/>
    </source>
</evidence>
<evidence type="ECO:0000256" key="1">
    <source>
        <dbReference type="ARBA" id="ARBA00010373"/>
    </source>
</evidence>
<evidence type="ECO:0000256" key="5">
    <source>
        <dbReference type="NCBIfam" id="TIGR01696"/>
    </source>
</evidence>
<feature type="binding site" evidence="4">
    <location>
        <position position="347"/>
    </location>
    <ligand>
        <name>Mn(2+)</name>
        <dbReference type="ChEBI" id="CHEBI:29035"/>
        <label>1</label>
    </ligand>
</feature>
<keyword evidence="3 4" id="KW-0464">Manganese</keyword>
<dbReference type="Pfam" id="PF01676">
    <property type="entry name" value="Metalloenzyme"/>
    <property type="match status" value="1"/>
</dbReference>
<dbReference type="HAMAP" id="MF_00740">
    <property type="entry name" value="Phosphopentomut"/>
    <property type="match status" value="1"/>
</dbReference>
<evidence type="ECO:0000256" key="4">
    <source>
        <dbReference type="HAMAP-Rule" id="MF_00740"/>
    </source>
</evidence>
<dbReference type="GO" id="GO:0009117">
    <property type="term" value="P:nucleotide metabolic process"/>
    <property type="evidence" value="ECO:0007669"/>
    <property type="project" value="UniProtKB-UniRule"/>
</dbReference>
<keyword evidence="4 7" id="KW-0413">Isomerase</keyword>
<dbReference type="GO" id="GO:0006015">
    <property type="term" value="P:5-phosphoribose 1-diphosphate biosynthetic process"/>
    <property type="evidence" value="ECO:0007669"/>
    <property type="project" value="UniProtKB-UniPathway"/>
</dbReference>
<dbReference type="InterPro" id="IPR010045">
    <property type="entry name" value="DeoB"/>
</dbReference>
<comment type="caution">
    <text evidence="7">The sequence shown here is derived from an EMBL/GenBank/DDBJ whole genome shotgun (WGS) entry which is preliminary data.</text>
</comment>
<comment type="pathway">
    <text evidence="4">Carbohydrate degradation; 2-deoxy-D-ribose 1-phosphate degradation; D-glyceraldehyde 3-phosphate and acetaldehyde from 2-deoxy-alpha-D-ribose 1-phosphate: step 1/2.</text>
</comment>
<feature type="binding site" evidence="4">
    <location>
        <position position="346"/>
    </location>
    <ligand>
        <name>Mn(2+)</name>
        <dbReference type="ChEBI" id="CHEBI:29035"/>
        <label>1</label>
    </ligand>
</feature>
<comment type="catalytic activity">
    <reaction evidence="4">
        <text>alpha-D-ribose 1-phosphate = D-ribose 5-phosphate</text>
        <dbReference type="Rhea" id="RHEA:18793"/>
        <dbReference type="ChEBI" id="CHEBI:57720"/>
        <dbReference type="ChEBI" id="CHEBI:78346"/>
        <dbReference type="EC" id="5.4.2.7"/>
    </reaction>
</comment>
<comment type="cofactor">
    <cofactor evidence="4">
        <name>Mn(2+)</name>
        <dbReference type="ChEBI" id="CHEBI:29035"/>
    </cofactor>
    <text evidence="4">Binds 2 manganese ions.</text>
</comment>
<feature type="binding site" evidence="4">
    <location>
        <position position="310"/>
    </location>
    <ligand>
        <name>Mn(2+)</name>
        <dbReference type="ChEBI" id="CHEBI:29035"/>
        <label>2</label>
    </ligand>
</feature>
<dbReference type="GO" id="GO:0008973">
    <property type="term" value="F:phosphopentomutase activity"/>
    <property type="evidence" value="ECO:0007669"/>
    <property type="project" value="UniProtKB-UniRule"/>
</dbReference>
<dbReference type="SUPFAM" id="SSF143856">
    <property type="entry name" value="DeoB insert domain-like"/>
    <property type="match status" value="1"/>
</dbReference>
<dbReference type="Proteomes" id="UP000681356">
    <property type="component" value="Unassembled WGS sequence"/>
</dbReference>
<dbReference type="Gene3D" id="3.30.70.1250">
    <property type="entry name" value="Phosphopentomutase"/>
    <property type="match status" value="1"/>
</dbReference>
<comment type="subcellular location">
    <subcellularLocation>
        <location evidence="4">Cytoplasm</location>
    </subcellularLocation>
</comment>
<dbReference type="GO" id="GO:0030145">
    <property type="term" value="F:manganese ion binding"/>
    <property type="evidence" value="ECO:0007669"/>
    <property type="project" value="UniProtKB-UniRule"/>
</dbReference>
<keyword evidence="2 4" id="KW-0479">Metal-binding</keyword>
<dbReference type="UniPathway" id="UPA00087">
    <property type="reaction ID" value="UER00173"/>
</dbReference>
<dbReference type="EC" id="5.4.2.7" evidence="4 5"/>
<keyword evidence="8" id="KW-1185">Reference proteome</keyword>
<feature type="binding site" evidence="4">
    <location>
        <position position="358"/>
    </location>
    <ligand>
        <name>Mn(2+)</name>
        <dbReference type="ChEBI" id="CHEBI:29035"/>
        <label>2</label>
    </ligand>
</feature>
<dbReference type="AlphaFoldDB" id="A0A8J7WE46"/>
<dbReference type="CDD" id="cd16009">
    <property type="entry name" value="PPM"/>
    <property type="match status" value="1"/>
</dbReference>
<organism evidence="7 8">
    <name type="scientific">Thetidibacter halocola</name>
    <dbReference type="NCBI Taxonomy" id="2827239"/>
    <lineage>
        <taxon>Bacteria</taxon>
        <taxon>Pseudomonadati</taxon>
        <taxon>Pseudomonadota</taxon>
        <taxon>Alphaproteobacteria</taxon>
        <taxon>Rhodobacterales</taxon>
        <taxon>Roseobacteraceae</taxon>
        <taxon>Thetidibacter</taxon>
    </lineage>
</organism>
<evidence type="ECO:0000313" key="8">
    <source>
        <dbReference type="Proteomes" id="UP000681356"/>
    </source>
</evidence>
<dbReference type="InterPro" id="IPR017850">
    <property type="entry name" value="Alkaline_phosphatase_core_sf"/>
</dbReference>
<comment type="function">
    <text evidence="4">Isomerase that catalyzes the conversion of deoxy-ribose 1-phosphate (dRib-1-P) and ribose 1-phosphate (Rib-1-P) to deoxy-ribose 5-phosphate (dRib-5-P) and ribose 5-phosphate (Rib-5-P), respectively.</text>
</comment>
<dbReference type="GO" id="GO:0043094">
    <property type="term" value="P:metabolic compound salvage"/>
    <property type="evidence" value="ECO:0007669"/>
    <property type="project" value="UniProtKB-UniRule"/>
</dbReference>
<evidence type="ECO:0000313" key="7">
    <source>
        <dbReference type="EMBL" id="MBS0125097.1"/>
    </source>
</evidence>
<dbReference type="SUPFAM" id="SSF53649">
    <property type="entry name" value="Alkaline phosphatase-like"/>
    <property type="match status" value="1"/>
</dbReference>
<feature type="binding site" evidence="4">
    <location>
        <position position="305"/>
    </location>
    <ligand>
        <name>Mn(2+)</name>
        <dbReference type="ChEBI" id="CHEBI:29035"/>
        <label>2</label>
    </ligand>
</feature>
<dbReference type="PIRSF" id="PIRSF001491">
    <property type="entry name" value="Ppentomutase"/>
    <property type="match status" value="1"/>
</dbReference>
<evidence type="ECO:0000259" key="6">
    <source>
        <dbReference type="Pfam" id="PF01676"/>
    </source>
</evidence>
<dbReference type="Gene3D" id="3.40.720.10">
    <property type="entry name" value="Alkaline Phosphatase, subunit A"/>
    <property type="match status" value="1"/>
</dbReference>
<dbReference type="GO" id="GO:0000287">
    <property type="term" value="F:magnesium ion binding"/>
    <property type="evidence" value="ECO:0007669"/>
    <property type="project" value="UniProtKB-UniRule"/>
</dbReference>
<dbReference type="GO" id="GO:0006018">
    <property type="term" value="P:2-deoxyribose 1-phosphate catabolic process"/>
    <property type="evidence" value="ECO:0007669"/>
    <property type="project" value="UniProtKB-UniRule"/>
</dbReference>
<dbReference type="InterPro" id="IPR024052">
    <property type="entry name" value="Phosphopentomutase_DeoB_cap_sf"/>
</dbReference>
<dbReference type="GO" id="GO:0005829">
    <property type="term" value="C:cytosol"/>
    <property type="evidence" value="ECO:0007669"/>
    <property type="project" value="TreeGrafter"/>
</dbReference>
<dbReference type="InterPro" id="IPR006124">
    <property type="entry name" value="Metalloenzyme"/>
</dbReference>
<reference evidence="7" key="1">
    <citation type="submission" date="2021-04" db="EMBL/GenBank/DDBJ databases">
        <authorList>
            <person name="Yoon J."/>
        </authorList>
    </citation>
    <scope>NUCLEOTIDE SEQUENCE</scope>
    <source>
        <strain evidence="7">KMU-90</strain>
    </source>
</reference>
<dbReference type="RefSeq" id="WP_212537319.1">
    <property type="nucleotide sequence ID" value="NZ_JAGTUU010000005.1"/>
</dbReference>
<gene>
    <name evidence="4" type="primary">deoB</name>
    <name evidence="7" type="ORF">KB874_13465</name>
</gene>
<dbReference type="EMBL" id="JAGTUU010000005">
    <property type="protein sequence ID" value="MBS0125097.1"/>
    <property type="molecule type" value="Genomic_DNA"/>
</dbReference>
<comment type="catalytic activity">
    <reaction evidence="4">
        <text>2-deoxy-alpha-D-ribose 1-phosphate = 2-deoxy-D-ribose 5-phosphate</text>
        <dbReference type="Rhea" id="RHEA:27658"/>
        <dbReference type="ChEBI" id="CHEBI:57259"/>
        <dbReference type="ChEBI" id="CHEBI:62877"/>
        <dbReference type="EC" id="5.4.2.7"/>
    </reaction>
</comment>
<sequence>MMRAFLVVMDSVGIGGAPDAGAFFNAGRPDTGANTLGHIAMACAEGRAEDRRSGPLAVPNLDRLGLFHALHLASGLAPSGHEPAATTGRWGAATEISPGKDTPSGHWELAGLPVPWDWTYFPDTVPAFPDDLVAKVCEIAGVDGILGNCHGSGTVMIEQFGEEHLKTGRPICYTSADSVFQIAAHEEAFGLDRLLTLCQTLAPHLHTMRVGRVIARPFVGQPGGFTRTTNRHDYAIRPPAPVLTNWVQDAGRRVYAVGKIGDIFSMTGIDEVRKGDDATLMRHLADLVDTAEDGSLIFANFVEFDSLYGHRRNIAGYARHLEWFDAELGRLLARLRAGDMLLLTADHGNDPSWSGTDHTRERVPVLVAGLGAGCLGLVAFTDVAASIAAHLGVPAQGPGHSFL</sequence>
<accession>A0A8J7WE46</accession>
<comment type="similarity">
    <text evidence="1 4">Belongs to the phosphopentomutase family.</text>
</comment>
<feature type="binding site" evidence="4">
    <location>
        <position position="10"/>
    </location>
    <ligand>
        <name>Mn(2+)</name>
        <dbReference type="ChEBI" id="CHEBI:29035"/>
        <label>1</label>
    </ligand>
</feature>
<keyword evidence="4" id="KW-0963">Cytoplasm</keyword>
<evidence type="ECO:0000256" key="3">
    <source>
        <dbReference type="ARBA" id="ARBA00023211"/>
    </source>
</evidence>
<dbReference type="NCBIfam" id="NF003766">
    <property type="entry name" value="PRK05362.1"/>
    <property type="match status" value="1"/>
</dbReference>
<protein>
    <recommendedName>
        <fullName evidence="4 5">Phosphopentomutase</fullName>
        <ecNumber evidence="4 5">5.4.2.7</ecNumber>
    </recommendedName>
    <alternativeName>
        <fullName evidence="4">Phosphodeoxyribomutase</fullName>
    </alternativeName>
</protein>
<dbReference type="NCBIfam" id="TIGR01696">
    <property type="entry name" value="deoB"/>
    <property type="match status" value="1"/>
</dbReference>
<dbReference type="PANTHER" id="PTHR21110:SF0">
    <property type="entry name" value="PHOSPHOPENTOMUTASE"/>
    <property type="match status" value="1"/>
</dbReference>
<feature type="domain" description="Metalloenzyme" evidence="6">
    <location>
        <begin position="2"/>
        <end position="393"/>
    </location>
</feature>
<proteinExistence type="inferred from homology"/>
<name>A0A8J7WE46_9RHOB</name>